<dbReference type="Proteomes" id="UP000181936">
    <property type="component" value="Chromosome"/>
</dbReference>
<evidence type="ECO:0000313" key="2">
    <source>
        <dbReference type="Proteomes" id="UP000181936"/>
    </source>
</evidence>
<dbReference type="AlphaFoldDB" id="A0A1L3MWW6"/>
<dbReference type="STRING" id="1547283.A9C19_20315"/>
<protein>
    <submittedName>
        <fullName evidence="1">Uncharacterized protein</fullName>
    </submittedName>
</protein>
<name>A0A1L3MWW6_9BACI</name>
<gene>
    <name evidence="1" type="ORF">A9C19_20315</name>
</gene>
<reference evidence="1 2" key="1">
    <citation type="journal article" date="2016" name="Sci. Rep.">
        <title>Complete genome sequence and transcriptomic analysis of a novel marine strain Bacillus weihaiensis reveals the mechanism of brown algae degradation.</title>
        <authorList>
            <person name="Zhu Y."/>
            <person name="Chen P."/>
            <person name="Bao Y."/>
            <person name="Men Y."/>
            <person name="Zeng Y."/>
            <person name="Yang J."/>
            <person name="Sun J."/>
            <person name="Sun Y."/>
        </authorList>
    </citation>
    <scope>NUCLEOTIDE SEQUENCE [LARGE SCALE GENOMIC DNA]</scope>
    <source>
        <strain evidence="1 2">Alg07</strain>
    </source>
</reference>
<dbReference type="EMBL" id="CP016020">
    <property type="protein sequence ID" value="APH06827.1"/>
    <property type="molecule type" value="Genomic_DNA"/>
</dbReference>
<keyword evidence="2" id="KW-1185">Reference proteome</keyword>
<dbReference type="KEGG" id="bwh:A9C19_20315"/>
<proteinExistence type="predicted"/>
<dbReference type="RefSeq" id="WP_072581619.1">
    <property type="nucleotide sequence ID" value="NZ_CP016020.1"/>
</dbReference>
<evidence type="ECO:0000313" key="1">
    <source>
        <dbReference type="EMBL" id="APH06827.1"/>
    </source>
</evidence>
<accession>A0A1L3MWW6</accession>
<sequence>MKILKRIVASLVALGFVFGIGFVSVSAEEVTASGEDPNFAKVKKQDDELDPIIKEVYSKHIKEIGDVKKAALDEQGVDSVEKLAKITKQNIKDSEKQIKDKMHKEIDKVMKKYGWEQVEDTYSDDQQMTTNSTSGNISLTRSLYKSSDGYYTYYGYWDWTDGKWDSYHDIEDILAVRSTKDMTQRVSAYIYSWDNYGYSRHDRVARRSWEADGATFNVHDYLGYGWGDLCLCIIQIMGMQSLRSRHQQGLKYIRTLNITMKLIHGIRTL</sequence>
<organism evidence="1 2">
    <name type="scientific">Bacillus weihaiensis</name>
    <dbReference type="NCBI Taxonomy" id="1547283"/>
    <lineage>
        <taxon>Bacteria</taxon>
        <taxon>Bacillati</taxon>
        <taxon>Bacillota</taxon>
        <taxon>Bacilli</taxon>
        <taxon>Bacillales</taxon>
        <taxon>Bacillaceae</taxon>
        <taxon>Bacillus</taxon>
    </lineage>
</organism>